<accession>A0ABV2KS54</accession>
<dbReference type="Pfam" id="PF14035">
    <property type="entry name" value="YlzJ"/>
    <property type="match status" value="1"/>
</dbReference>
<dbReference type="Proteomes" id="UP001549167">
    <property type="component" value="Unassembled WGS sequence"/>
</dbReference>
<evidence type="ECO:0000313" key="2">
    <source>
        <dbReference type="Proteomes" id="UP001549167"/>
    </source>
</evidence>
<keyword evidence="2" id="KW-1185">Reference proteome</keyword>
<gene>
    <name evidence="1" type="ORF">ABID56_000273</name>
</gene>
<comment type="caution">
    <text evidence="1">The sequence shown here is derived from an EMBL/GenBank/DDBJ whole genome shotgun (WGS) entry which is preliminary data.</text>
</comment>
<name>A0ABV2KS54_9BACI</name>
<sequence length="69" mass="8203">MIIHTPLQEHDIFDEEDDFSSYYTINVNQAMLTLKRDDSNHGYQIVHMHSTNPNDYLNKRLEPGSIYYL</sequence>
<protein>
    <submittedName>
        <fullName evidence="1">Uncharacterized protein</fullName>
    </submittedName>
</protein>
<reference evidence="1 2" key="1">
    <citation type="submission" date="2024-06" db="EMBL/GenBank/DDBJ databases">
        <title>Genomic Encyclopedia of Type Strains, Phase IV (KMG-IV): sequencing the most valuable type-strain genomes for metagenomic binning, comparative biology and taxonomic classification.</title>
        <authorList>
            <person name="Goeker M."/>
        </authorList>
    </citation>
    <scope>NUCLEOTIDE SEQUENCE [LARGE SCALE GENOMIC DNA]</scope>
    <source>
        <strain evidence="1 2">DSM 23520</strain>
    </source>
</reference>
<dbReference type="EMBL" id="JBEPMX010000001">
    <property type="protein sequence ID" value="MET3682194.1"/>
    <property type="molecule type" value="Genomic_DNA"/>
</dbReference>
<dbReference type="InterPro" id="IPR025619">
    <property type="entry name" value="YlzJ"/>
</dbReference>
<organism evidence="1 2">
    <name type="scientific">Alkalibacillus flavidus</name>
    <dbReference type="NCBI Taxonomy" id="546021"/>
    <lineage>
        <taxon>Bacteria</taxon>
        <taxon>Bacillati</taxon>
        <taxon>Bacillota</taxon>
        <taxon>Bacilli</taxon>
        <taxon>Bacillales</taxon>
        <taxon>Bacillaceae</taxon>
        <taxon>Alkalibacillus</taxon>
    </lineage>
</organism>
<evidence type="ECO:0000313" key="1">
    <source>
        <dbReference type="EMBL" id="MET3682194.1"/>
    </source>
</evidence>
<proteinExistence type="predicted"/>
<dbReference type="RefSeq" id="WP_354218645.1">
    <property type="nucleotide sequence ID" value="NZ_JBEPMX010000001.1"/>
</dbReference>